<feature type="compositionally biased region" description="Polar residues" evidence="1">
    <location>
        <begin position="98"/>
        <end position="116"/>
    </location>
</feature>
<dbReference type="EMBL" id="BSYJ01000007">
    <property type="protein sequence ID" value="GMG88566.1"/>
    <property type="molecule type" value="Genomic_DNA"/>
</dbReference>
<reference evidence="4 5" key="1">
    <citation type="submission" date="2023-04" db="EMBL/GenBank/DDBJ databases">
        <title>Marinobulbifer ophiurae gen. nov., sp. Nov., isolate from tissue of brittle star Ophioplocus japonicus.</title>
        <authorList>
            <person name="Kawano K."/>
            <person name="Sawayama S."/>
            <person name="Nakagawa S."/>
        </authorList>
    </citation>
    <scope>NUCLEOTIDE SEQUENCE [LARGE SCALE GENOMIC DNA]</scope>
    <source>
        <strain evidence="4 5">NKW57</strain>
    </source>
</reference>
<comment type="caution">
    <text evidence="4">The sequence shown here is derived from an EMBL/GenBank/DDBJ whole genome shotgun (WGS) entry which is preliminary data.</text>
</comment>
<feature type="signal peptide" evidence="2">
    <location>
        <begin position="1"/>
        <end position="24"/>
    </location>
</feature>
<sequence>MKATIKFLAPALLGAALATGALQAAAQADGIYKWVDEDGMVHYGTNPPKDSKSVETVRKPKHELLREREAAQRAALAAANVGQPPAEDAVSTGAEQEAPQTYTPNAAEQSAEAQRCNQAKANLETLQTRSRVKMRDKDGNVRMLSEEEHQQKITEAQYVIQESCK</sequence>
<dbReference type="RefSeq" id="WP_285765176.1">
    <property type="nucleotide sequence ID" value="NZ_BSYJ01000007.1"/>
</dbReference>
<keyword evidence="2" id="KW-0732">Signal</keyword>
<evidence type="ECO:0000256" key="1">
    <source>
        <dbReference type="SAM" id="MobiDB-lite"/>
    </source>
</evidence>
<feature type="region of interest" description="Disordered" evidence="1">
    <location>
        <begin position="74"/>
        <end position="116"/>
    </location>
</feature>
<organism evidence="4 5">
    <name type="scientific">Biformimicrobium ophioploci</name>
    <dbReference type="NCBI Taxonomy" id="3036711"/>
    <lineage>
        <taxon>Bacteria</taxon>
        <taxon>Pseudomonadati</taxon>
        <taxon>Pseudomonadota</taxon>
        <taxon>Gammaproteobacteria</taxon>
        <taxon>Cellvibrionales</taxon>
        <taxon>Microbulbiferaceae</taxon>
        <taxon>Biformimicrobium</taxon>
    </lineage>
</organism>
<name>A0ABQ6M2I4_9GAMM</name>
<evidence type="ECO:0000313" key="5">
    <source>
        <dbReference type="Proteomes" id="UP001224392"/>
    </source>
</evidence>
<evidence type="ECO:0000259" key="3">
    <source>
        <dbReference type="Pfam" id="PF13511"/>
    </source>
</evidence>
<dbReference type="Proteomes" id="UP001224392">
    <property type="component" value="Unassembled WGS sequence"/>
</dbReference>
<keyword evidence="5" id="KW-1185">Reference proteome</keyword>
<dbReference type="InterPro" id="IPR025392">
    <property type="entry name" value="DUF4124"/>
</dbReference>
<dbReference type="Pfam" id="PF13511">
    <property type="entry name" value="DUF4124"/>
    <property type="match status" value="1"/>
</dbReference>
<gene>
    <name evidence="4" type="ORF">MNKW57_28870</name>
</gene>
<accession>A0ABQ6M2I4</accession>
<feature type="domain" description="DUF4124" evidence="3">
    <location>
        <begin position="21"/>
        <end position="72"/>
    </location>
</feature>
<evidence type="ECO:0000313" key="4">
    <source>
        <dbReference type="EMBL" id="GMG88566.1"/>
    </source>
</evidence>
<feature type="chain" id="PRO_5045867414" evidence="2">
    <location>
        <begin position="25"/>
        <end position="165"/>
    </location>
</feature>
<protein>
    <submittedName>
        <fullName evidence="4">DUF4124 domain-containing protein</fullName>
    </submittedName>
</protein>
<proteinExistence type="predicted"/>
<evidence type="ECO:0000256" key="2">
    <source>
        <dbReference type="SAM" id="SignalP"/>
    </source>
</evidence>